<feature type="transmembrane region" description="Helical" evidence="12">
    <location>
        <begin position="284"/>
        <end position="307"/>
    </location>
</feature>
<feature type="transmembrane region" description="Helical" evidence="12">
    <location>
        <begin position="390"/>
        <end position="410"/>
    </location>
</feature>
<evidence type="ECO:0000256" key="12">
    <source>
        <dbReference type="SAM" id="Phobius"/>
    </source>
</evidence>
<keyword evidence="3" id="KW-0813">Transport</keyword>
<feature type="transmembrane region" description="Helical" evidence="12">
    <location>
        <begin position="162"/>
        <end position="185"/>
    </location>
</feature>
<dbReference type="OrthoDB" id="6132759at2759"/>
<dbReference type="PANTHER" id="PTHR42985:SF41">
    <property type="entry name" value="GH19970P-RELATED"/>
    <property type="match status" value="1"/>
</dbReference>
<evidence type="ECO:0000256" key="8">
    <source>
        <dbReference type="ARBA" id="ARBA00023065"/>
    </source>
</evidence>
<sequence>MTPFTMQERGFALGDSVIFWLLCFLSCIGGLWYSIIGSRRIGIMDLRGYLLGRSMSILPIAISLMASYLSAFTIVDAPSEIYNYGLQYWLVVFGILFSCIIVSLVYLPVYFTLSLSSSYEYLELRFNKHVRAVASILFLFDEVLFLPIVVFIPATALNQMTGYSVITTGAGMVLICGVYTALGGLRAVVWTDVAQMSIMLLSILLVALVGTIVVGGVVAVFEITSVSGRTDLSNWDIISFYKRETPWGALIGAMSYWTCFNSVNQTMVQRYIALNTIGKARVAIGIFGVGSIMTITLCVYCGLAAYATWVTTGCHPHAAPIVDDRLLPAFVTYMANRCGLPGLSGIFLAGLFGAGLSSLSVILNACVLVILEDLLHGWLQIRLTPFKEGLVVRAMTMVLAIFSLIMLVLVKELEGMLGVSTALSAITASITCGIFTLGLMCSWVGPRGAITGALAGAVVSFYFAVGSHVAKSMGLHELPIGVSMQCPNITSFQNIDVNLDPESIFPLLRISFQWVAPAGLLTTLIVGAIVGRSFDVQDKIVMDAELFSPVVWRFLPAKALADAGEVRLSRKSQSLIHSRFTPLTITPKNKVENNNRPSSNNNHN</sequence>
<comment type="caution">
    <text evidence="13">The sequence shown here is derived from an EMBL/GenBank/DDBJ whole genome shotgun (WGS) entry which is preliminary data.</text>
</comment>
<evidence type="ECO:0000256" key="5">
    <source>
        <dbReference type="ARBA" id="ARBA00022692"/>
    </source>
</evidence>
<feature type="transmembrane region" description="Helical" evidence="12">
    <location>
        <begin position="416"/>
        <end position="437"/>
    </location>
</feature>
<organism evidence="13 14">
    <name type="scientific">Arctia plantaginis</name>
    <name type="common">Wood tiger moth</name>
    <name type="synonym">Phalaena plantaginis</name>
    <dbReference type="NCBI Taxonomy" id="874455"/>
    <lineage>
        <taxon>Eukaryota</taxon>
        <taxon>Metazoa</taxon>
        <taxon>Ecdysozoa</taxon>
        <taxon>Arthropoda</taxon>
        <taxon>Hexapoda</taxon>
        <taxon>Insecta</taxon>
        <taxon>Pterygota</taxon>
        <taxon>Neoptera</taxon>
        <taxon>Endopterygota</taxon>
        <taxon>Lepidoptera</taxon>
        <taxon>Glossata</taxon>
        <taxon>Ditrysia</taxon>
        <taxon>Noctuoidea</taxon>
        <taxon>Erebidae</taxon>
        <taxon>Arctiinae</taxon>
        <taxon>Arctia</taxon>
    </lineage>
</organism>
<name>A0A8S1AZZ5_ARCPL</name>
<dbReference type="InterPro" id="IPR001734">
    <property type="entry name" value="Na/solute_symporter"/>
</dbReference>
<dbReference type="PANTHER" id="PTHR42985">
    <property type="entry name" value="SODIUM-COUPLED MONOCARBOXYLATE TRANSPORTER"/>
    <property type="match status" value="1"/>
</dbReference>
<feature type="transmembrane region" description="Helical" evidence="12">
    <location>
        <begin position="197"/>
        <end position="225"/>
    </location>
</feature>
<dbReference type="GO" id="GO:0005886">
    <property type="term" value="C:plasma membrane"/>
    <property type="evidence" value="ECO:0007669"/>
    <property type="project" value="UniProtKB-SubCell"/>
</dbReference>
<accession>A0A8S1AZZ5</accession>
<dbReference type="EMBL" id="CADEBC010000548">
    <property type="protein sequence ID" value="CAB3251380.1"/>
    <property type="molecule type" value="Genomic_DNA"/>
</dbReference>
<keyword evidence="10" id="KW-0739">Sodium transport</keyword>
<evidence type="ECO:0000256" key="2">
    <source>
        <dbReference type="ARBA" id="ARBA00006434"/>
    </source>
</evidence>
<keyword evidence="4" id="KW-1003">Cell membrane</keyword>
<evidence type="ECO:0000256" key="11">
    <source>
        <dbReference type="RuleBase" id="RU362091"/>
    </source>
</evidence>
<gene>
    <name evidence="13" type="ORF">APLA_LOCUS13002</name>
</gene>
<dbReference type="GO" id="GO:0006814">
    <property type="term" value="P:sodium ion transport"/>
    <property type="evidence" value="ECO:0007669"/>
    <property type="project" value="UniProtKB-KW"/>
</dbReference>
<keyword evidence="8" id="KW-0406">Ion transport</keyword>
<proteinExistence type="inferred from homology"/>
<dbReference type="Proteomes" id="UP000494106">
    <property type="component" value="Unassembled WGS sequence"/>
</dbReference>
<feature type="transmembrane region" description="Helical" evidence="12">
    <location>
        <begin position="245"/>
        <end position="263"/>
    </location>
</feature>
<dbReference type="Gene3D" id="1.20.1730.10">
    <property type="entry name" value="Sodium/glucose cotransporter"/>
    <property type="match status" value="1"/>
</dbReference>
<protein>
    <recommendedName>
        <fullName evidence="15">Sodium-coupled monocarboxylate transporter 1</fullName>
    </recommendedName>
</protein>
<feature type="transmembrane region" description="Helical" evidence="12">
    <location>
        <begin position="449"/>
        <end position="470"/>
    </location>
</feature>
<comment type="similarity">
    <text evidence="2 11">Belongs to the sodium:solute symporter (SSF) (TC 2.A.21) family.</text>
</comment>
<keyword evidence="5 12" id="KW-0812">Transmembrane</keyword>
<evidence type="ECO:0000256" key="7">
    <source>
        <dbReference type="ARBA" id="ARBA00023053"/>
    </source>
</evidence>
<feature type="transmembrane region" description="Helical" evidence="12">
    <location>
        <begin position="346"/>
        <end position="370"/>
    </location>
</feature>
<feature type="transmembrane region" description="Helical" evidence="12">
    <location>
        <begin position="132"/>
        <end position="156"/>
    </location>
</feature>
<evidence type="ECO:0008006" key="15">
    <source>
        <dbReference type="Google" id="ProtNLM"/>
    </source>
</evidence>
<keyword evidence="6 12" id="KW-1133">Transmembrane helix</keyword>
<dbReference type="AlphaFoldDB" id="A0A8S1AZZ5"/>
<keyword evidence="7" id="KW-0915">Sodium</keyword>
<evidence type="ECO:0000256" key="6">
    <source>
        <dbReference type="ARBA" id="ARBA00022989"/>
    </source>
</evidence>
<keyword evidence="14" id="KW-1185">Reference proteome</keyword>
<evidence type="ECO:0000256" key="4">
    <source>
        <dbReference type="ARBA" id="ARBA00022475"/>
    </source>
</evidence>
<feature type="transmembrane region" description="Helical" evidence="12">
    <location>
        <begin position="17"/>
        <end position="36"/>
    </location>
</feature>
<keyword evidence="9 12" id="KW-0472">Membrane</keyword>
<evidence type="ECO:0000313" key="14">
    <source>
        <dbReference type="Proteomes" id="UP000494106"/>
    </source>
</evidence>
<feature type="transmembrane region" description="Helical" evidence="12">
    <location>
        <begin position="510"/>
        <end position="530"/>
    </location>
</feature>
<comment type="subcellular location">
    <subcellularLocation>
        <location evidence="1">Cell membrane</location>
        <topology evidence="1">Multi-pass membrane protein</topology>
    </subcellularLocation>
</comment>
<dbReference type="GO" id="GO:0015293">
    <property type="term" value="F:symporter activity"/>
    <property type="evidence" value="ECO:0007669"/>
    <property type="project" value="TreeGrafter"/>
</dbReference>
<dbReference type="InterPro" id="IPR051163">
    <property type="entry name" value="Sodium:Solute_Symporter_SSF"/>
</dbReference>
<dbReference type="Pfam" id="PF00474">
    <property type="entry name" value="SSF"/>
    <property type="match status" value="1"/>
</dbReference>
<reference evidence="13 14" key="1">
    <citation type="submission" date="2020-04" db="EMBL/GenBank/DDBJ databases">
        <authorList>
            <person name="Wallbank WR R."/>
            <person name="Pardo Diaz C."/>
            <person name="Kozak K."/>
            <person name="Martin S."/>
            <person name="Jiggins C."/>
            <person name="Moest M."/>
            <person name="Warren A I."/>
            <person name="Byers J.R.P. K."/>
            <person name="Montejo-Kovacevich G."/>
            <person name="Yen C E."/>
        </authorList>
    </citation>
    <scope>NUCLEOTIDE SEQUENCE [LARGE SCALE GENOMIC DNA]</scope>
</reference>
<dbReference type="PROSITE" id="PS50283">
    <property type="entry name" value="NA_SOLUT_SYMP_3"/>
    <property type="match status" value="1"/>
</dbReference>
<dbReference type="InterPro" id="IPR038377">
    <property type="entry name" value="Na/Glc_symporter_sf"/>
</dbReference>
<evidence type="ECO:0000256" key="9">
    <source>
        <dbReference type="ARBA" id="ARBA00023136"/>
    </source>
</evidence>
<evidence type="ECO:0000256" key="3">
    <source>
        <dbReference type="ARBA" id="ARBA00022448"/>
    </source>
</evidence>
<evidence type="ECO:0000256" key="1">
    <source>
        <dbReference type="ARBA" id="ARBA00004651"/>
    </source>
</evidence>
<feature type="transmembrane region" description="Helical" evidence="12">
    <location>
        <begin position="87"/>
        <end position="111"/>
    </location>
</feature>
<evidence type="ECO:0000313" key="13">
    <source>
        <dbReference type="EMBL" id="CAB3251380.1"/>
    </source>
</evidence>
<dbReference type="NCBIfam" id="TIGR00813">
    <property type="entry name" value="sss"/>
    <property type="match status" value="1"/>
</dbReference>
<evidence type="ECO:0000256" key="10">
    <source>
        <dbReference type="ARBA" id="ARBA00023201"/>
    </source>
</evidence>
<feature type="transmembrane region" description="Helical" evidence="12">
    <location>
        <begin position="57"/>
        <end position="75"/>
    </location>
</feature>